<dbReference type="SUPFAM" id="SSF50129">
    <property type="entry name" value="GroES-like"/>
    <property type="match status" value="1"/>
</dbReference>
<dbReference type="GO" id="GO:0016491">
    <property type="term" value="F:oxidoreductase activity"/>
    <property type="evidence" value="ECO:0007669"/>
    <property type="project" value="UniProtKB-KW"/>
</dbReference>
<dbReference type="InterPro" id="IPR013154">
    <property type="entry name" value="ADH-like_N"/>
</dbReference>
<dbReference type="PANTHER" id="PTHR43981:SF1">
    <property type="entry name" value="ENOYL-[ACYL-CARRIER-PROTEIN] REDUCTASE, MITOCHONDRIAL"/>
    <property type="match status" value="1"/>
</dbReference>
<dbReference type="WBParaSite" id="ALUE_0000038101-mRNA-1">
    <property type="protein sequence ID" value="ALUE_0000038101-mRNA-1"/>
    <property type="gene ID" value="ALUE_0000038101"/>
</dbReference>
<organism evidence="6 7">
    <name type="scientific">Ascaris lumbricoides</name>
    <name type="common">Giant roundworm</name>
    <dbReference type="NCBI Taxonomy" id="6252"/>
    <lineage>
        <taxon>Eukaryota</taxon>
        <taxon>Metazoa</taxon>
        <taxon>Ecdysozoa</taxon>
        <taxon>Nematoda</taxon>
        <taxon>Chromadorea</taxon>
        <taxon>Rhabditida</taxon>
        <taxon>Spirurina</taxon>
        <taxon>Ascaridomorpha</taxon>
        <taxon>Ascaridoidea</taxon>
        <taxon>Ascarididae</taxon>
        <taxon>Ascaris</taxon>
    </lineage>
</organism>
<dbReference type="InterPro" id="IPR051034">
    <property type="entry name" value="Mito_Enoyl-ACP_Reductase"/>
</dbReference>
<name>A0A0M3HFT6_ASCLU</name>
<dbReference type="PANTHER" id="PTHR43981">
    <property type="entry name" value="ENOYL-[ACYL-CARRIER-PROTEIN] REDUCTASE, MITOCHONDRIAL"/>
    <property type="match status" value="1"/>
</dbReference>
<keyword evidence="1" id="KW-0521">NADP</keyword>
<reference evidence="7" key="1">
    <citation type="submission" date="2017-02" db="UniProtKB">
        <authorList>
            <consortium name="WormBaseParasite"/>
        </authorList>
    </citation>
    <scope>IDENTIFICATION</scope>
</reference>
<sequence length="91" mass="9833">MSTHVLSTHVHSCHVLKLSEKVVSDSPGVGEVLVRWIASPVNPIDLGKISGHYPTRIELPCIGGSEGVGLVEKGSQNIVSIIYGRKYKNEK</sequence>
<evidence type="ECO:0000256" key="3">
    <source>
        <dbReference type="ARBA" id="ARBA00041058"/>
    </source>
</evidence>
<evidence type="ECO:0000313" key="6">
    <source>
        <dbReference type="Proteomes" id="UP000036681"/>
    </source>
</evidence>
<keyword evidence="6" id="KW-1185">Reference proteome</keyword>
<evidence type="ECO:0000256" key="1">
    <source>
        <dbReference type="ARBA" id="ARBA00022857"/>
    </source>
</evidence>
<dbReference type="AlphaFoldDB" id="A0A0M3HFT6"/>
<evidence type="ECO:0000256" key="4">
    <source>
        <dbReference type="ARBA" id="ARBA00042123"/>
    </source>
</evidence>
<dbReference type="GO" id="GO:0006631">
    <property type="term" value="P:fatty acid metabolic process"/>
    <property type="evidence" value="ECO:0007669"/>
    <property type="project" value="TreeGrafter"/>
</dbReference>
<feature type="domain" description="Alcohol dehydrogenase-like N-terminal" evidence="5">
    <location>
        <begin position="30"/>
        <end position="78"/>
    </location>
</feature>
<dbReference type="Pfam" id="PF08240">
    <property type="entry name" value="ADH_N"/>
    <property type="match status" value="1"/>
</dbReference>
<proteinExistence type="predicted"/>
<protein>
    <recommendedName>
        <fullName evidence="3">Enoyl-[acyl-carrier-protein] reductase, mitochondrial</fullName>
    </recommendedName>
    <alternativeName>
        <fullName evidence="4">2-enoyl thioester reductase</fullName>
    </alternativeName>
</protein>
<accession>A0A0M3HFT6</accession>
<dbReference type="GO" id="GO:0005739">
    <property type="term" value="C:mitochondrion"/>
    <property type="evidence" value="ECO:0007669"/>
    <property type="project" value="TreeGrafter"/>
</dbReference>
<dbReference type="Proteomes" id="UP000036681">
    <property type="component" value="Unplaced"/>
</dbReference>
<dbReference type="Gene3D" id="3.90.180.10">
    <property type="entry name" value="Medium-chain alcohol dehydrogenases, catalytic domain"/>
    <property type="match status" value="1"/>
</dbReference>
<evidence type="ECO:0000259" key="5">
    <source>
        <dbReference type="Pfam" id="PF08240"/>
    </source>
</evidence>
<evidence type="ECO:0000313" key="7">
    <source>
        <dbReference type="WBParaSite" id="ALUE_0000038101-mRNA-1"/>
    </source>
</evidence>
<dbReference type="InterPro" id="IPR011032">
    <property type="entry name" value="GroES-like_sf"/>
</dbReference>
<keyword evidence="2" id="KW-0560">Oxidoreductase</keyword>
<evidence type="ECO:0000256" key="2">
    <source>
        <dbReference type="ARBA" id="ARBA00023002"/>
    </source>
</evidence>